<dbReference type="CDD" id="cd00158">
    <property type="entry name" value="RHOD"/>
    <property type="match status" value="1"/>
</dbReference>
<dbReference type="Gene3D" id="3.40.250.10">
    <property type="entry name" value="Rhodanese-like domain"/>
    <property type="match status" value="1"/>
</dbReference>
<protein>
    <submittedName>
        <fullName evidence="2">Rhodanese-like domain-containing protein</fullName>
    </submittedName>
</protein>
<evidence type="ECO:0000259" key="1">
    <source>
        <dbReference type="PROSITE" id="PS50206"/>
    </source>
</evidence>
<proteinExistence type="predicted"/>
<dbReference type="SUPFAM" id="SSF52821">
    <property type="entry name" value="Rhodanese/Cell cycle control phosphatase"/>
    <property type="match status" value="1"/>
</dbReference>
<dbReference type="PANTHER" id="PTHR45431:SF3">
    <property type="entry name" value="RHODANESE-LIKE DOMAIN-CONTAINING PROTEIN 15, CHLOROPLASTIC"/>
    <property type="match status" value="1"/>
</dbReference>
<accession>A0AAU8JPB2</accession>
<reference evidence="2" key="1">
    <citation type="submission" date="2024-06" db="EMBL/GenBank/DDBJ databases">
        <title>The genome sequences of Kitasatospora sp. strain HUAS MG31.</title>
        <authorList>
            <person name="Mo P."/>
        </authorList>
    </citation>
    <scope>NUCLEOTIDE SEQUENCE</scope>
    <source>
        <strain evidence="2">HUAS MG31</strain>
    </source>
</reference>
<dbReference type="KEGG" id="kcm:ABWK59_01055"/>
<gene>
    <name evidence="2" type="ORF">ABWK59_01055</name>
</gene>
<dbReference type="PANTHER" id="PTHR45431">
    <property type="entry name" value="RHODANESE-LIKE DOMAIN-CONTAINING PROTEIN 15, CHLOROPLASTIC"/>
    <property type="match status" value="1"/>
</dbReference>
<dbReference type="Pfam" id="PF00581">
    <property type="entry name" value="Rhodanese"/>
    <property type="match status" value="1"/>
</dbReference>
<dbReference type="InterPro" id="IPR001763">
    <property type="entry name" value="Rhodanese-like_dom"/>
</dbReference>
<dbReference type="InterPro" id="IPR036873">
    <property type="entry name" value="Rhodanese-like_dom_sf"/>
</dbReference>
<organism evidence="2">
    <name type="scientific">Kitasatospora camelliae</name>
    <dbReference type="NCBI Taxonomy" id="3156397"/>
    <lineage>
        <taxon>Bacteria</taxon>
        <taxon>Bacillati</taxon>
        <taxon>Actinomycetota</taxon>
        <taxon>Actinomycetes</taxon>
        <taxon>Kitasatosporales</taxon>
        <taxon>Streptomycetaceae</taxon>
        <taxon>Kitasatospora</taxon>
    </lineage>
</organism>
<evidence type="ECO:0000313" key="2">
    <source>
        <dbReference type="EMBL" id="XCM77629.1"/>
    </source>
</evidence>
<dbReference type="InterPro" id="IPR052367">
    <property type="entry name" value="Thiosulfate_ST/Rhodanese-like"/>
</dbReference>
<name>A0AAU8JPB2_9ACTN</name>
<feature type="domain" description="Rhodanese" evidence="1">
    <location>
        <begin position="23"/>
        <end position="111"/>
    </location>
</feature>
<dbReference type="AlphaFoldDB" id="A0AAU8JPB2"/>
<dbReference type="SMART" id="SM00450">
    <property type="entry name" value="RHOD"/>
    <property type="match status" value="1"/>
</dbReference>
<dbReference type="EMBL" id="CP159872">
    <property type="protein sequence ID" value="XCM77629.1"/>
    <property type="molecule type" value="Genomic_DNA"/>
</dbReference>
<dbReference type="PROSITE" id="PS50206">
    <property type="entry name" value="RHODANESE_3"/>
    <property type="match status" value="1"/>
</dbReference>
<dbReference type="RefSeq" id="WP_354637291.1">
    <property type="nucleotide sequence ID" value="NZ_CP159872.1"/>
</dbReference>
<sequence length="120" mass="12077">MSLPHPSTVPPQVVPVEADSLAAAGEAVLLDVREQEEFAAGHAPSAVWLPLIAVAAGAELPTAAGRTVLAICRSGNRSQRAVDLLAARGITAVNVTGGMRAWAEAGLPVVTAHGTGGQVI</sequence>